<dbReference type="RefSeq" id="WP_354702285.1">
    <property type="nucleotide sequence ID" value="NZ_CP114014.1"/>
</dbReference>
<dbReference type="PRINTS" id="PR01264">
    <property type="entry name" value="MECHCHANNEL"/>
</dbReference>
<sequence>MNDILKGFKEFLLRGNVIDLAVAVIIGAAFGGVVKAFAEDFVGGIIGVIGGSPDFGRAGFTINDSKIIYGSTLTALINFVIVAAVIYFVLVLPLKRMMERGQTPEESPAPTDEAVLLAEIRDELRARRI</sequence>
<proteinExistence type="inferred from homology"/>
<evidence type="ECO:0000256" key="3">
    <source>
        <dbReference type="ARBA" id="ARBA00022448"/>
    </source>
</evidence>
<dbReference type="InterPro" id="IPR019823">
    <property type="entry name" value="Mechanosensitive_channel_CS"/>
</dbReference>
<evidence type="ECO:0000256" key="9">
    <source>
        <dbReference type="ARBA" id="ARBA00023303"/>
    </source>
</evidence>
<evidence type="ECO:0000313" key="11">
    <source>
        <dbReference type="EMBL" id="XAY05783.1"/>
    </source>
</evidence>
<keyword evidence="4 10" id="KW-1003">Cell membrane</keyword>
<keyword evidence="8 10" id="KW-0472">Membrane</keyword>
<keyword evidence="5 10" id="KW-0812">Transmembrane</keyword>
<dbReference type="PANTHER" id="PTHR30266:SF2">
    <property type="entry name" value="LARGE-CONDUCTANCE MECHANOSENSITIVE CHANNEL"/>
    <property type="match status" value="1"/>
</dbReference>
<dbReference type="AlphaFoldDB" id="A0AAU7AVW2"/>
<protein>
    <recommendedName>
        <fullName evidence="10">Large-conductance mechanosensitive channel</fullName>
    </recommendedName>
</protein>
<comment type="function">
    <text evidence="10">Channel that opens in response to stretch forces in the membrane lipid bilayer. May participate in the regulation of osmotic pressure changes within the cell.</text>
</comment>
<keyword evidence="3 10" id="KW-0813">Transport</keyword>
<evidence type="ECO:0000256" key="7">
    <source>
        <dbReference type="ARBA" id="ARBA00023065"/>
    </source>
</evidence>
<keyword evidence="9 10" id="KW-0407">Ion channel</keyword>
<dbReference type="KEGG" id="parq:DSM112329_02641"/>
<dbReference type="SUPFAM" id="SSF81330">
    <property type="entry name" value="Gated mechanosensitive channel"/>
    <property type="match status" value="1"/>
</dbReference>
<dbReference type="Pfam" id="PF01741">
    <property type="entry name" value="MscL"/>
    <property type="match status" value="1"/>
</dbReference>
<evidence type="ECO:0000256" key="1">
    <source>
        <dbReference type="ARBA" id="ARBA00004651"/>
    </source>
</evidence>
<dbReference type="PANTHER" id="PTHR30266">
    <property type="entry name" value="MECHANOSENSITIVE CHANNEL MSCL"/>
    <property type="match status" value="1"/>
</dbReference>
<keyword evidence="7 10" id="KW-0406">Ion transport</keyword>
<evidence type="ECO:0000256" key="6">
    <source>
        <dbReference type="ARBA" id="ARBA00022989"/>
    </source>
</evidence>
<dbReference type="GO" id="GO:0005886">
    <property type="term" value="C:plasma membrane"/>
    <property type="evidence" value="ECO:0007669"/>
    <property type="project" value="UniProtKB-SubCell"/>
</dbReference>
<comment type="similarity">
    <text evidence="2 10">Belongs to the MscL family.</text>
</comment>
<reference evidence="11" key="1">
    <citation type="submission" date="2022-12" db="EMBL/GenBank/DDBJ databases">
        <title>Paraconexibacter alkalitolerans sp. nov. and Baekduia alba sp. nov., isolated from soil and emended description of the genera Paraconexibacter (Chun et al., 2020) and Baekduia (An et al., 2020).</title>
        <authorList>
            <person name="Vieira S."/>
            <person name="Huber K.J."/>
            <person name="Geppert A."/>
            <person name="Wolf J."/>
            <person name="Neumann-Schaal M."/>
            <person name="Muesken M."/>
            <person name="Overmann J."/>
        </authorList>
    </citation>
    <scope>NUCLEOTIDE SEQUENCE</scope>
    <source>
        <strain evidence="11">AEG42_29</strain>
    </source>
</reference>
<feature type="transmembrane region" description="Helical" evidence="10">
    <location>
        <begin position="67"/>
        <end position="92"/>
    </location>
</feature>
<evidence type="ECO:0000256" key="5">
    <source>
        <dbReference type="ARBA" id="ARBA00022692"/>
    </source>
</evidence>
<comment type="subunit">
    <text evidence="10">Homopentamer.</text>
</comment>
<dbReference type="PROSITE" id="PS01327">
    <property type="entry name" value="MSCL"/>
    <property type="match status" value="1"/>
</dbReference>
<dbReference type="NCBIfam" id="TIGR00220">
    <property type="entry name" value="mscL"/>
    <property type="match status" value="1"/>
</dbReference>
<evidence type="ECO:0000256" key="2">
    <source>
        <dbReference type="ARBA" id="ARBA00007254"/>
    </source>
</evidence>
<dbReference type="GO" id="GO:0008381">
    <property type="term" value="F:mechanosensitive monoatomic ion channel activity"/>
    <property type="evidence" value="ECO:0007669"/>
    <property type="project" value="UniProtKB-UniRule"/>
</dbReference>
<evidence type="ECO:0000256" key="4">
    <source>
        <dbReference type="ARBA" id="ARBA00022475"/>
    </source>
</evidence>
<dbReference type="Gene3D" id="1.10.1200.120">
    <property type="entry name" value="Large-conductance mechanosensitive channel, MscL, domain 1"/>
    <property type="match status" value="1"/>
</dbReference>
<name>A0AAU7AVW2_9ACTN</name>
<comment type="subcellular location">
    <subcellularLocation>
        <location evidence="1 10">Cell membrane</location>
        <topology evidence="1 10">Multi-pass membrane protein</topology>
    </subcellularLocation>
</comment>
<accession>A0AAU7AVW2</accession>
<organism evidence="11">
    <name type="scientific">Paraconexibacter sp. AEG42_29</name>
    <dbReference type="NCBI Taxonomy" id="2997339"/>
    <lineage>
        <taxon>Bacteria</taxon>
        <taxon>Bacillati</taxon>
        <taxon>Actinomycetota</taxon>
        <taxon>Thermoleophilia</taxon>
        <taxon>Solirubrobacterales</taxon>
        <taxon>Paraconexibacteraceae</taxon>
        <taxon>Paraconexibacter</taxon>
    </lineage>
</organism>
<gene>
    <name evidence="10 11" type="primary">mscL</name>
    <name evidence="11" type="ORF">DSM112329_02641</name>
</gene>
<dbReference type="InterPro" id="IPR036019">
    <property type="entry name" value="MscL_channel"/>
</dbReference>
<dbReference type="HAMAP" id="MF_00115">
    <property type="entry name" value="MscL"/>
    <property type="match status" value="1"/>
</dbReference>
<evidence type="ECO:0000256" key="10">
    <source>
        <dbReference type="HAMAP-Rule" id="MF_00115"/>
    </source>
</evidence>
<keyword evidence="6 10" id="KW-1133">Transmembrane helix</keyword>
<evidence type="ECO:0000256" key="8">
    <source>
        <dbReference type="ARBA" id="ARBA00023136"/>
    </source>
</evidence>
<dbReference type="InterPro" id="IPR001185">
    <property type="entry name" value="MS_channel"/>
</dbReference>
<dbReference type="InterPro" id="IPR037673">
    <property type="entry name" value="MSC/AndL"/>
</dbReference>
<feature type="transmembrane region" description="Helical" evidence="10">
    <location>
        <begin position="12"/>
        <end position="34"/>
    </location>
</feature>
<dbReference type="EMBL" id="CP114014">
    <property type="protein sequence ID" value="XAY05783.1"/>
    <property type="molecule type" value="Genomic_DNA"/>
</dbReference>